<evidence type="ECO:0000313" key="2">
    <source>
        <dbReference type="Proteomes" id="UP000095085"/>
    </source>
</evidence>
<evidence type="ECO:0000313" key="1">
    <source>
        <dbReference type="EMBL" id="ODV70060.1"/>
    </source>
</evidence>
<accession>A0A1E4RS00</accession>
<dbReference type="Pfam" id="PF08615">
    <property type="entry name" value="RNase_H2_suC"/>
    <property type="match status" value="1"/>
</dbReference>
<dbReference type="RefSeq" id="XP_020079127.1">
    <property type="nucleotide sequence ID" value="XM_020219966.1"/>
</dbReference>
<dbReference type="PANTHER" id="PTHR47204">
    <property type="entry name" value="OS02G0168900 PROTEIN"/>
    <property type="match status" value="1"/>
</dbReference>
<dbReference type="GeneID" id="30994516"/>
<dbReference type="PANTHER" id="PTHR47204:SF1">
    <property type="entry name" value="RIBONUCLEASE H2 SUBUNIT C"/>
    <property type="match status" value="1"/>
</dbReference>
<dbReference type="Gene3D" id="2.40.128.680">
    <property type="match status" value="1"/>
</dbReference>
<dbReference type="EMBL" id="KV454538">
    <property type="protein sequence ID" value="ODV70060.1"/>
    <property type="molecule type" value="Genomic_DNA"/>
</dbReference>
<dbReference type="GO" id="GO:0032299">
    <property type="term" value="C:ribonuclease H2 complex"/>
    <property type="evidence" value="ECO:0007669"/>
    <property type="project" value="InterPro"/>
</dbReference>
<proteinExistence type="predicted"/>
<dbReference type="InterPro" id="IPR013924">
    <property type="entry name" value="RNase_H2_suC"/>
</dbReference>
<reference evidence="2" key="1">
    <citation type="submission" date="2016-05" db="EMBL/GenBank/DDBJ databases">
        <title>Comparative genomics of biotechnologically important yeasts.</title>
        <authorList>
            <consortium name="DOE Joint Genome Institute"/>
            <person name="Riley R."/>
            <person name="Haridas S."/>
            <person name="Wolfe K.H."/>
            <person name="Lopes M.R."/>
            <person name="Hittinger C.T."/>
            <person name="Goker M."/>
            <person name="Salamov A."/>
            <person name="Wisecaver J."/>
            <person name="Long T.M."/>
            <person name="Aerts A.L."/>
            <person name="Barry K."/>
            <person name="Choi C."/>
            <person name="Clum A."/>
            <person name="Coughlan A.Y."/>
            <person name="Deshpande S."/>
            <person name="Douglass A.P."/>
            <person name="Hanson S.J."/>
            <person name="Klenk H.-P."/>
            <person name="Labutti K."/>
            <person name="Lapidus A."/>
            <person name="Lindquist E."/>
            <person name="Lipzen A."/>
            <person name="Meier-Kolthoff J.P."/>
            <person name="Ohm R.A."/>
            <person name="Otillar R.P."/>
            <person name="Pangilinan J."/>
            <person name="Peng Y."/>
            <person name="Rokas A."/>
            <person name="Rosa C.A."/>
            <person name="Scheuner C."/>
            <person name="Sibirny A.A."/>
            <person name="Slot J.C."/>
            <person name="Stielow J.B."/>
            <person name="Sun H."/>
            <person name="Kurtzman C.P."/>
            <person name="Blackwell M."/>
            <person name="Grigoriev I.V."/>
            <person name="Jeffries T.W."/>
        </authorList>
    </citation>
    <scope>NUCLEOTIDE SEQUENCE [LARGE SCALE GENOMIC DNA]</scope>
    <source>
        <strain evidence="2">NRRL Y-1933</strain>
    </source>
</reference>
<dbReference type="AlphaFoldDB" id="A0A1E4RS00"/>
<dbReference type="Proteomes" id="UP000095085">
    <property type="component" value="Unassembled WGS sequence"/>
</dbReference>
<dbReference type="STRING" id="984485.A0A1E4RS00"/>
<dbReference type="GO" id="GO:0006401">
    <property type="term" value="P:RNA catabolic process"/>
    <property type="evidence" value="ECO:0007669"/>
    <property type="project" value="InterPro"/>
</dbReference>
<dbReference type="CDD" id="cd09271">
    <property type="entry name" value="RNase_H2-C"/>
    <property type="match status" value="1"/>
</dbReference>
<gene>
    <name evidence="1" type="ORF">HYPBUDRAFT_146439</name>
</gene>
<dbReference type="OrthoDB" id="6222486at2759"/>
<protein>
    <submittedName>
        <fullName evidence="1">Ribonuclease H1 small subunit</fullName>
    </submittedName>
</protein>
<name>A0A1E4RS00_9ASCO</name>
<organism evidence="1 2">
    <name type="scientific">Hyphopichia burtonii NRRL Y-1933</name>
    <dbReference type="NCBI Taxonomy" id="984485"/>
    <lineage>
        <taxon>Eukaryota</taxon>
        <taxon>Fungi</taxon>
        <taxon>Dikarya</taxon>
        <taxon>Ascomycota</taxon>
        <taxon>Saccharomycotina</taxon>
        <taxon>Pichiomycetes</taxon>
        <taxon>Debaryomycetaceae</taxon>
        <taxon>Hyphopichia</taxon>
    </lineage>
</organism>
<sequence>MPDAINIPKEEALPVLTANLVPCHLQYNGPANTREYFTPSKSIEVNSSGENEHIAHFRGLKLVGETVSFGPPGYKGFLINKSESIECVDQNQAEETSQGDEQLATVNTYNAVAQFGDLIVYGHDSKVAPNCQWKLMDEWTQISNVIHD</sequence>
<keyword evidence="2" id="KW-1185">Reference proteome</keyword>